<dbReference type="PANTHER" id="PTHR43479:SF11">
    <property type="entry name" value="ACREF_ENVCD OPERON REPRESSOR-RELATED"/>
    <property type="match status" value="1"/>
</dbReference>
<evidence type="ECO:0000256" key="2">
    <source>
        <dbReference type="PROSITE-ProRule" id="PRU00335"/>
    </source>
</evidence>
<feature type="DNA-binding region" description="H-T-H motif" evidence="2">
    <location>
        <begin position="50"/>
        <end position="69"/>
    </location>
</feature>
<dbReference type="Gene3D" id="1.10.357.10">
    <property type="entry name" value="Tetracycline Repressor, domain 2"/>
    <property type="match status" value="1"/>
</dbReference>
<sequence>MIPVRNYICNSKQEVPFFMRRKDLDEDRIRECLTGALLQLMKEKEFGAVSVGEIAERAGVHRATFYRHFRSKEDVLRAFLSQIFKGAAGNREMLQKDFSSFIMPVFQALYDKRELILLLHRAGLSGLFMDALKDYFDSNGQREAPGREKTGADGREKNSGAGLLEEYRTAYRIGGIYSCLLLWFSHGMAETPEEMTRIAASM</sequence>
<dbReference type="PRINTS" id="PR00455">
    <property type="entry name" value="HTHTETR"/>
</dbReference>
<protein>
    <submittedName>
        <fullName evidence="4">Helix-turn-helix transcriptional regulator</fullName>
    </submittedName>
</protein>
<dbReference type="PANTHER" id="PTHR43479">
    <property type="entry name" value="ACREF/ENVCD OPERON REPRESSOR-RELATED"/>
    <property type="match status" value="1"/>
</dbReference>
<keyword evidence="5" id="KW-1185">Reference proteome</keyword>
<feature type="domain" description="HTH tetR-type" evidence="3">
    <location>
        <begin position="27"/>
        <end position="87"/>
    </location>
</feature>
<name>A0A7X2P739_9FIRM</name>
<evidence type="ECO:0000313" key="5">
    <source>
        <dbReference type="Proteomes" id="UP000466864"/>
    </source>
</evidence>
<gene>
    <name evidence="4" type="ORF">FYJ60_03870</name>
</gene>
<dbReference type="Proteomes" id="UP000466864">
    <property type="component" value="Unassembled WGS sequence"/>
</dbReference>
<dbReference type="InterPro" id="IPR050624">
    <property type="entry name" value="HTH-type_Tx_Regulator"/>
</dbReference>
<accession>A0A7X2P739</accession>
<dbReference type="EMBL" id="VUMV01000002">
    <property type="protein sequence ID" value="MST81453.1"/>
    <property type="molecule type" value="Genomic_DNA"/>
</dbReference>
<evidence type="ECO:0000259" key="3">
    <source>
        <dbReference type="PROSITE" id="PS50977"/>
    </source>
</evidence>
<dbReference type="Pfam" id="PF00440">
    <property type="entry name" value="TetR_N"/>
    <property type="match status" value="1"/>
</dbReference>
<dbReference type="SUPFAM" id="SSF46689">
    <property type="entry name" value="Homeodomain-like"/>
    <property type="match status" value="1"/>
</dbReference>
<dbReference type="PROSITE" id="PS50977">
    <property type="entry name" value="HTH_TETR_2"/>
    <property type="match status" value="1"/>
</dbReference>
<evidence type="ECO:0000313" key="4">
    <source>
        <dbReference type="EMBL" id="MST81453.1"/>
    </source>
</evidence>
<keyword evidence="1 2" id="KW-0238">DNA-binding</keyword>
<dbReference type="GO" id="GO:0003677">
    <property type="term" value="F:DNA binding"/>
    <property type="evidence" value="ECO:0007669"/>
    <property type="project" value="UniProtKB-UniRule"/>
</dbReference>
<dbReference type="InterPro" id="IPR001647">
    <property type="entry name" value="HTH_TetR"/>
</dbReference>
<organism evidence="4 5">
    <name type="scientific">Bilifractor porci</name>
    <dbReference type="NCBI Taxonomy" id="2606636"/>
    <lineage>
        <taxon>Bacteria</taxon>
        <taxon>Bacillati</taxon>
        <taxon>Bacillota</taxon>
        <taxon>Clostridia</taxon>
        <taxon>Lachnospirales</taxon>
        <taxon>Lachnospiraceae</taxon>
        <taxon>Bilifractor</taxon>
    </lineage>
</organism>
<evidence type="ECO:0000256" key="1">
    <source>
        <dbReference type="ARBA" id="ARBA00023125"/>
    </source>
</evidence>
<reference evidence="4 5" key="1">
    <citation type="submission" date="2019-08" db="EMBL/GenBank/DDBJ databases">
        <title>In-depth cultivation of the pig gut microbiome towards novel bacterial diversity and tailored functional studies.</title>
        <authorList>
            <person name="Wylensek D."/>
            <person name="Hitch T.C.A."/>
            <person name="Clavel T."/>
        </authorList>
    </citation>
    <scope>NUCLEOTIDE SEQUENCE [LARGE SCALE GENOMIC DNA]</scope>
    <source>
        <strain evidence="4 5">Oil+RF-744-WCA-WT-13</strain>
    </source>
</reference>
<proteinExistence type="predicted"/>
<comment type="caution">
    <text evidence="4">The sequence shown here is derived from an EMBL/GenBank/DDBJ whole genome shotgun (WGS) entry which is preliminary data.</text>
</comment>
<dbReference type="AlphaFoldDB" id="A0A7X2P739"/>
<dbReference type="InterPro" id="IPR009057">
    <property type="entry name" value="Homeodomain-like_sf"/>
</dbReference>